<proteinExistence type="predicted"/>
<gene>
    <name evidence="4" type="ORF">OESDEN_06820</name>
</gene>
<evidence type="ECO:0000259" key="3">
    <source>
        <dbReference type="SMART" id="SM00305"/>
    </source>
</evidence>
<protein>
    <submittedName>
        <fullName evidence="4">Hint module</fullName>
    </submittedName>
</protein>
<dbReference type="Pfam" id="PF01079">
    <property type="entry name" value="Hint"/>
    <property type="match status" value="1"/>
</dbReference>
<dbReference type="Gene3D" id="2.170.16.10">
    <property type="entry name" value="Hedgehog/Intein (Hint) domain"/>
    <property type="match status" value="1"/>
</dbReference>
<dbReference type="OrthoDB" id="5212at2759"/>
<dbReference type="InterPro" id="IPR052140">
    <property type="entry name" value="Dev_Signal_Hedgehog-like"/>
</dbReference>
<dbReference type="InterPro" id="IPR001657">
    <property type="entry name" value="Hedgehog"/>
</dbReference>
<dbReference type="InterPro" id="IPR003586">
    <property type="entry name" value="Hint_dom_C"/>
</dbReference>
<dbReference type="EMBL" id="KN550856">
    <property type="protein sequence ID" value="KHJ93271.1"/>
    <property type="molecule type" value="Genomic_DNA"/>
</dbReference>
<reference evidence="4 5" key="1">
    <citation type="submission" date="2014-03" db="EMBL/GenBank/DDBJ databases">
        <title>Draft genome of the hookworm Oesophagostomum dentatum.</title>
        <authorList>
            <person name="Mitreva M."/>
        </authorList>
    </citation>
    <scope>NUCLEOTIDE SEQUENCE [LARGE SCALE GENOMIC DNA]</scope>
    <source>
        <strain evidence="4 5">OD-Hann</strain>
    </source>
</reference>
<keyword evidence="5" id="KW-1185">Reference proteome</keyword>
<dbReference type="CDD" id="cd00081">
    <property type="entry name" value="Hint"/>
    <property type="match status" value="1"/>
</dbReference>
<accession>A0A0B1TAV6</accession>
<evidence type="ECO:0000313" key="4">
    <source>
        <dbReference type="EMBL" id="KHJ93271.1"/>
    </source>
</evidence>
<evidence type="ECO:0000313" key="5">
    <source>
        <dbReference type="Proteomes" id="UP000053660"/>
    </source>
</evidence>
<comment type="subcellular location">
    <subcellularLocation>
        <location evidence="1">Secreted</location>
        <location evidence="1">Extracellular space</location>
    </subcellularLocation>
</comment>
<evidence type="ECO:0000256" key="1">
    <source>
        <dbReference type="ARBA" id="ARBA00004239"/>
    </source>
</evidence>
<dbReference type="PANTHER" id="PTHR46706:SF12">
    <property type="entry name" value="PROTEIN QUA-1-RELATED"/>
    <property type="match status" value="1"/>
</dbReference>
<evidence type="ECO:0000256" key="2">
    <source>
        <dbReference type="ARBA" id="ARBA00022473"/>
    </source>
</evidence>
<dbReference type="SMART" id="SM00305">
    <property type="entry name" value="HintC"/>
    <property type="match status" value="1"/>
</dbReference>
<dbReference type="AlphaFoldDB" id="A0A0B1TAV6"/>
<dbReference type="GO" id="GO:0005576">
    <property type="term" value="C:extracellular region"/>
    <property type="evidence" value="ECO:0007669"/>
    <property type="project" value="UniProtKB-SubCell"/>
</dbReference>
<dbReference type="GO" id="GO:0007267">
    <property type="term" value="P:cell-cell signaling"/>
    <property type="evidence" value="ECO:0007669"/>
    <property type="project" value="InterPro"/>
</dbReference>
<feature type="domain" description="Hint" evidence="3">
    <location>
        <begin position="49"/>
        <end position="93"/>
    </location>
</feature>
<dbReference type="PRINTS" id="PR00632">
    <property type="entry name" value="SONICHHOG"/>
</dbReference>
<sequence>MLKLTAKHFIYKTTCNNTGEEVSISELSRHAVFADQVIEGDCLYRVTEDEKVITTEVVKVSKVNETGIYSPMTSNGKIVVNGIYASCHNIVESYSLQNTFFSYIDMFRSWYSSIFGTQQEVAELPVGMDTLLTMMDYVIPKNLVTL</sequence>
<keyword evidence="2" id="KW-0217">Developmental protein</keyword>
<dbReference type="SUPFAM" id="SSF51294">
    <property type="entry name" value="Hedgehog/intein (Hint) domain"/>
    <property type="match status" value="1"/>
</dbReference>
<dbReference type="Proteomes" id="UP000053660">
    <property type="component" value="Unassembled WGS sequence"/>
</dbReference>
<dbReference type="PANTHER" id="PTHR46706">
    <property type="entry name" value="PROTEIN QUA-1-RELATED"/>
    <property type="match status" value="1"/>
</dbReference>
<name>A0A0B1TAV6_OESDE</name>
<dbReference type="InterPro" id="IPR036844">
    <property type="entry name" value="Hint_dom_sf"/>
</dbReference>
<dbReference type="GO" id="GO:0016540">
    <property type="term" value="P:protein autoprocessing"/>
    <property type="evidence" value="ECO:0007669"/>
    <property type="project" value="InterPro"/>
</dbReference>
<organism evidence="4 5">
    <name type="scientific">Oesophagostomum dentatum</name>
    <name type="common">Nodular worm</name>
    <dbReference type="NCBI Taxonomy" id="61180"/>
    <lineage>
        <taxon>Eukaryota</taxon>
        <taxon>Metazoa</taxon>
        <taxon>Ecdysozoa</taxon>
        <taxon>Nematoda</taxon>
        <taxon>Chromadorea</taxon>
        <taxon>Rhabditida</taxon>
        <taxon>Rhabditina</taxon>
        <taxon>Rhabditomorpha</taxon>
        <taxon>Strongyloidea</taxon>
        <taxon>Strongylidae</taxon>
        <taxon>Oesophagostomum</taxon>
    </lineage>
</organism>
<dbReference type="InterPro" id="IPR001767">
    <property type="entry name" value="Hedgehog_Hint"/>
</dbReference>